<evidence type="ECO:0000313" key="4">
    <source>
        <dbReference type="EMBL" id="PWA74248.1"/>
    </source>
</evidence>
<feature type="domain" description="Kinesin motor" evidence="3">
    <location>
        <begin position="1"/>
        <end position="71"/>
    </location>
</feature>
<proteinExistence type="inferred from homology"/>
<sequence>MLLLSSNPSLSHNVLAVHVRGMDIETNGILLGRLLLVDLVGSERVAKSEVTGDILKEARHINRSLSALGNVHKDLSRTKRFNAQEALDYGLVDRIVRPPRIKADAPRKEAGRGLGRASWLGVGNSKRASFVWASWAQYNSATTAVSSRWYDIVFPVTSSTEVGAEVTDKTERMNERESKLTPARRFFPVTSSTEVGAEVTE</sequence>
<comment type="similarity">
    <text evidence="2">Belongs to the TRAFAC class myosin-kinesin ATPase superfamily. Kinesin family.</text>
</comment>
<dbReference type="PANTHER" id="PTHR47972">
    <property type="entry name" value="KINESIN-LIKE PROTEIN KLP-3"/>
    <property type="match status" value="1"/>
</dbReference>
<comment type="caution">
    <text evidence="2">Lacks conserved residue(s) required for the propagation of feature annotation.</text>
</comment>
<dbReference type="GO" id="GO:0015630">
    <property type="term" value="C:microtubule cytoskeleton"/>
    <property type="evidence" value="ECO:0007669"/>
    <property type="project" value="TreeGrafter"/>
</dbReference>
<dbReference type="EMBL" id="PKPP01002595">
    <property type="protein sequence ID" value="PWA74248.1"/>
    <property type="molecule type" value="Genomic_DNA"/>
</dbReference>
<dbReference type="InterPro" id="IPR027417">
    <property type="entry name" value="P-loop_NTPase"/>
</dbReference>
<dbReference type="GO" id="GO:0008017">
    <property type="term" value="F:microtubule binding"/>
    <property type="evidence" value="ECO:0007669"/>
    <property type="project" value="InterPro"/>
</dbReference>
<keyword evidence="1" id="KW-0505">Motor protein</keyword>
<evidence type="ECO:0000259" key="3">
    <source>
        <dbReference type="PROSITE" id="PS50067"/>
    </source>
</evidence>
<comment type="caution">
    <text evidence="4">The sequence shown here is derived from an EMBL/GenBank/DDBJ whole genome shotgun (WGS) entry which is preliminary data.</text>
</comment>
<dbReference type="OrthoDB" id="1745867at2759"/>
<dbReference type="STRING" id="35608.A0A2U1NLA0"/>
<name>A0A2U1NLA0_ARTAN</name>
<gene>
    <name evidence="4" type="ORF">CTI12_AA251050</name>
</gene>
<dbReference type="GO" id="GO:0007018">
    <property type="term" value="P:microtubule-based movement"/>
    <property type="evidence" value="ECO:0007669"/>
    <property type="project" value="InterPro"/>
</dbReference>
<dbReference type="PROSITE" id="PS50067">
    <property type="entry name" value="KINESIN_MOTOR_2"/>
    <property type="match status" value="1"/>
</dbReference>
<evidence type="ECO:0000256" key="1">
    <source>
        <dbReference type="ARBA" id="ARBA00023175"/>
    </source>
</evidence>
<dbReference type="AlphaFoldDB" id="A0A2U1NLA0"/>
<keyword evidence="4" id="KW-0645">Protease</keyword>
<protein>
    <submittedName>
        <fullName evidence="4">Clp protease proteolytic subunit /Translocation-enhancing protein TepA</fullName>
    </submittedName>
</protein>
<accession>A0A2U1NLA0</accession>
<dbReference type="InterPro" id="IPR027640">
    <property type="entry name" value="Kinesin-like_fam"/>
</dbReference>
<dbReference type="Pfam" id="PF00225">
    <property type="entry name" value="Kinesin"/>
    <property type="match status" value="1"/>
</dbReference>
<dbReference type="Gene3D" id="3.40.850.10">
    <property type="entry name" value="Kinesin motor domain"/>
    <property type="match status" value="1"/>
</dbReference>
<reference evidence="4 5" key="1">
    <citation type="journal article" date="2018" name="Mol. Plant">
        <title>The genome of Artemisia annua provides insight into the evolution of Asteraceae family and artemisinin biosynthesis.</title>
        <authorList>
            <person name="Shen Q."/>
            <person name="Zhang L."/>
            <person name="Liao Z."/>
            <person name="Wang S."/>
            <person name="Yan T."/>
            <person name="Shi P."/>
            <person name="Liu M."/>
            <person name="Fu X."/>
            <person name="Pan Q."/>
            <person name="Wang Y."/>
            <person name="Lv Z."/>
            <person name="Lu X."/>
            <person name="Zhang F."/>
            <person name="Jiang W."/>
            <person name="Ma Y."/>
            <person name="Chen M."/>
            <person name="Hao X."/>
            <person name="Li L."/>
            <person name="Tang Y."/>
            <person name="Lv G."/>
            <person name="Zhou Y."/>
            <person name="Sun X."/>
            <person name="Brodelius P.E."/>
            <person name="Rose J.K.C."/>
            <person name="Tang K."/>
        </authorList>
    </citation>
    <scope>NUCLEOTIDE SEQUENCE [LARGE SCALE GENOMIC DNA]</scope>
    <source>
        <strain evidence="5">cv. Huhao1</strain>
        <tissue evidence="4">Leaf</tissue>
    </source>
</reference>
<dbReference type="SUPFAM" id="SSF52540">
    <property type="entry name" value="P-loop containing nucleoside triphosphate hydrolases"/>
    <property type="match status" value="1"/>
</dbReference>
<evidence type="ECO:0000313" key="5">
    <source>
        <dbReference type="Proteomes" id="UP000245207"/>
    </source>
</evidence>
<dbReference type="InterPro" id="IPR001752">
    <property type="entry name" value="Kinesin_motor_dom"/>
</dbReference>
<dbReference type="GO" id="GO:0008233">
    <property type="term" value="F:peptidase activity"/>
    <property type="evidence" value="ECO:0007669"/>
    <property type="project" value="UniProtKB-KW"/>
</dbReference>
<dbReference type="PANTHER" id="PTHR47972:SF14">
    <property type="entry name" value="KINESIN-LIKE PROTEIN KIN-14J"/>
    <property type="match status" value="1"/>
</dbReference>
<keyword evidence="4" id="KW-0378">Hydrolase</keyword>
<keyword evidence="5" id="KW-1185">Reference proteome</keyword>
<evidence type="ECO:0000256" key="2">
    <source>
        <dbReference type="PROSITE-ProRule" id="PRU00283"/>
    </source>
</evidence>
<dbReference type="GO" id="GO:0006508">
    <property type="term" value="P:proteolysis"/>
    <property type="evidence" value="ECO:0007669"/>
    <property type="project" value="UniProtKB-KW"/>
</dbReference>
<organism evidence="4 5">
    <name type="scientific">Artemisia annua</name>
    <name type="common">Sweet wormwood</name>
    <dbReference type="NCBI Taxonomy" id="35608"/>
    <lineage>
        <taxon>Eukaryota</taxon>
        <taxon>Viridiplantae</taxon>
        <taxon>Streptophyta</taxon>
        <taxon>Embryophyta</taxon>
        <taxon>Tracheophyta</taxon>
        <taxon>Spermatophyta</taxon>
        <taxon>Magnoliopsida</taxon>
        <taxon>eudicotyledons</taxon>
        <taxon>Gunneridae</taxon>
        <taxon>Pentapetalae</taxon>
        <taxon>asterids</taxon>
        <taxon>campanulids</taxon>
        <taxon>Asterales</taxon>
        <taxon>Asteraceae</taxon>
        <taxon>Asteroideae</taxon>
        <taxon>Anthemideae</taxon>
        <taxon>Artemisiinae</taxon>
        <taxon>Artemisia</taxon>
    </lineage>
</organism>
<dbReference type="GO" id="GO:0003777">
    <property type="term" value="F:microtubule motor activity"/>
    <property type="evidence" value="ECO:0007669"/>
    <property type="project" value="InterPro"/>
</dbReference>
<dbReference type="GO" id="GO:0005524">
    <property type="term" value="F:ATP binding"/>
    <property type="evidence" value="ECO:0007669"/>
    <property type="project" value="InterPro"/>
</dbReference>
<dbReference type="Proteomes" id="UP000245207">
    <property type="component" value="Unassembled WGS sequence"/>
</dbReference>
<dbReference type="InterPro" id="IPR036961">
    <property type="entry name" value="Kinesin_motor_dom_sf"/>
</dbReference>